<dbReference type="GO" id="GO:0016757">
    <property type="term" value="F:glycosyltransferase activity"/>
    <property type="evidence" value="ECO:0007669"/>
    <property type="project" value="InterPro"/>
</dbReference>
<evidence type="ECO:0000313" key="2">
    <source>
        <dbReference type="EMBL" id="GGI04559.1"/>
    </source>
</evidence>
<dbReference type="Proteomes" id="UP000650511">
    <property type="component" value="Unassembled WGS sequence"/>
</dbReference>
<organism evidence="2 3">
    <name type="scientific">Egicoccus halophilus</name>
    <dbReference type="NCBI Taxonomy" id="1670830"/>
    <lineage>
        <taxon>Bacteria</taxon>
        <taxon>Bacillati</taxon>
        <taxon>Actinomycetota</taxon>
        <taxon>Nitriliruptoria</taxon>
        <taxon>Egicoccales</taxon>
        <taxon>Egicoccaceae</taxon>
        <taxon>Egicoccus</taxon>
    </lineage>
</organism>
<keyword evidence="2" id="KW-0808">Transferase</keyword>
<dbReference type="InterPro" id="IPR001296">
    <property type="entry name" value="Glyco_trans_1"/>
</dbReference>
<sequence length="312" mass="34505">MRILLWHVHGSWTTSFVSGEHTYLLPVLPDRGPYGRGRAQTWDWPANAVEVSPAEAAEADVDLVVLQRPEELTGLAETWLGGRVPGRDLPAVYVEHNAPQGRINDLRHPACDRDDLVVAHVTHFNALLWDTGRTRSTVVEHGIVDPGERYTGELDRAAAMANEPGRRARVTGTDLLPRFEAMVPVDLYGLGTEEVGGHGNLTHEELHDVIGRRRLYLHPYRWTSLGLALLEAMHVGMPVVTLDTTEASEAIPSGAGIVSNRFDVLEAGIRELRNDPEHARAMGKAARAAALERFGLARFLADWDQLLQEVVR</sequence>
<keyword evidence="3" id="KW-1185">Reference proteome</keyword>
<accession>A0A8J3A6J3</accession>
<dbReference type="Gene3D" id="3.40.50.2000">
    <property type="entry name" value="Glycogen Phosphorylase B"/>
    <property type="match status" value="1"/>
</dbReference>
<evidence type="ECO:0000313" key="3">
    <source>
        <dbReference type="Proteomes" id="UP000650511"/>
    </source>
</evidence>
<dbReference type="SUPFAM" id="SSF53756">
    <property type="entry name" value="UDP-Glycosyltransferase/glycogen phosphorylase"/>
    <property type="match status" value="1"/>
</dbReference>
<feature type="domain" description="Glycosyl transferase family 1" evidence="1">
    <location>
        <begin position="194"/>
        <end position="287"/>
    </location>
</feature>
<dbReference type="EMBL" id="BMHA01000003">
    <property type="protein sequence ID" value="GGI04559.1"/>
    <property type="molecule type" value="Genomic_DNA"/>
</dbReference>
<name>A0A8J3A6J3_9ACTN</name>
<dbReference type="PANTHER" id="PTHR12526:SF627">
    <property type="entry name" value="D-RHAMNOSYLTRANSFERASE WBPZ"/>
    <property type="match status" value="1"/>
</dbReference>
<gene>
    <name evidence="2" type="ORF">GCM10011354_09700</name>
</gene>
<comment type="caution">
    <text evidence="2">The sequence shown here is derived from an EMBL/GenBank/DDBJ whole genome shotgun (WGS) entry which is preliminary data.</text>
</comment>
<dbReference type="RefSeq" id="WP_130649684.1">
    <property type="nucleotide sequence ID" value="NZ_BMHA01000003.1"/>
</dbReference>
<dbReference type="PANTHER" id="PTHR12526">
    <property type="entry name" value="GLYCOSYLTRANSFERASE"/>
    <property type="match status" value="1"/>
</dbReference>
<dbReference type="AlphaFoldDB" id="A0A8J3A6J3"/>
<proteinExistence type="predicted"/>
<dbReference type="OrthoDB" id="9794513at2"/>
<protein>
    <submittedName>
        <fullName evidence="2">Glycosyl transferase</fullName>
    </submittedName>
</protein>
<evidence type="ECO:0000259" key="1">
    <source>
        <dbReference type="Pfam" id="PF00534"/>
    </source>
</evidence>
<reference evidence="2" key="2">
    <citation type="submission" date="2020-09" db="EMBL/GenBank/DDBJ databases">
        <authorList>
            <person name="Sun Q."/>
            <person name="Zhou Y."/>
        </authorList>
    </citation>
    <scope>NUCLEOTIDE SEQUENCE</scope>
    <source>
        <strain evidence="2">CGMCC 1.14988</strain>
    </source>
</reference>
<dbReference type="Pfam" id="PF00534">
    <property type="entry name" value="Glycos_transf_1"/>
    <property type="match status" value="1"/>
</dbReference>
<reference evidence="2" key="1">
    <citation type="journal article" date="2014" name="Int. J. Syst. Evol. Microbiol.">
        <title>Complete genome sequence of Corynebacterium casei LMG S-19264T (=DSM 44701T), isolated from a smear-ripened cheese.</title>
        <authorList>
            <consortium name="US DOE Joint Genome Institute (JGI-PGF)"/>
            <person name="Walter F."/>
            <person name="Albersmeier A."/>
            <person name="Kalinowski J."/>
            <person name="Ruckert C."/>
        </authorList>
    </citation>
    <scope>NUCLEOTIDE SEQUENCE</scope>
    <source>
        <strain evidence="2">CGMCC 1.14988</strain>
    </source>
</reference>